<accession>A0AA42HUS0</accession>
<protein>
    <recommendedName>
        <fullName evidence="3">Helix-turn-helix domain-containing protein</fullName>
    </recommendedName>
</protein>
<evidence type="ECO:0008006" key="3">
    <source>
        <dbReference type="Google" id="ProtNLM"/>
    </source>
</evidence>
<evidence type="ECO:0000313" key="1">
    <source>
        <dbReference type="EMBL" id="MDH0364664.1"/>
    </source>
</evidence>
<evidence type="ECO:0000313" key="2">
    <source>
        <dbReference type="Proteomes" id="UP001158297"/>
    </source>
</evidence>
<dbReference type="AlphaFoldDB" id="A0AA42HUS0"/>
<organism evidence="1 2">
    <name type="scientific">Comamonas aquatica</name>
    <dbReference type="NCBI Taxonomy" id="225991"/>
    <lineage>
        <taxon>Bacteria</taxon>
        <taxon>Pseudomonadati</taxon>
        <taxon>Pseudomonadota</taxon>
        <taxon>Betaproteobacteria</taxon>
        <taxon>Burkholderiales</taxon>
        <taxon>Comamonadaceae</taxon>
        <taxon>Comamonas</taxon>
    </lineage>
</organism>
<proteinExistence type="predicted"/>
<dbReference type="RefSeq" id="WP_270152268.1">
    <property type="nucleotide sequence ID" value="NZ_CP096918.1"/>
</dbReference>
<reference evidence="1" key="1">
    <citation type="submission" date="2022-09" db="EMBL/GenBank/DDBJ databases">
        <title>Intensive care unit water sources are persistently colonized with multi-drug resistant bacteria and are the site of extensive horizontal gene transfer of antibiotic resistance genes.</title>
        <authorList>
            <person name="Diorio-Toth L."/>
        </authorList>
    </citation>
    <scope>NUCLEOTIDE SEQUENCE</scope>
    <source>
        <strain evidence="1">GD04130</strain>
    </source>
</reference>
<comment type="caution">
    <text evidence="1">The sequence shown here is derived from an EMBL/GenBank/DDBJ whole genome shotgun (WGS) entry which is preliminary data.</text>
</comment>
<gene>
    <name evidence="1" type="ORF">N7330_16615</name>
</gene>
<sequence>MAHNKKKPADPRGGHVRIYWELIDSVAWRSLGYASQSLFLLMRRKLMGTNNGNISATLGDLKHYGWKSSSTLAKALKELQLLGFIAVTRQGGIAFGQKVCTLYRFTDVDVYEFPKLGFGPIAATNDWKKFASLAEADAALALTEENNSGLRISKRIGSESEA</sequence>
<dbReference type="EMBL" id="JAODZU010000024">
    <property type="protein sequence ID" value="MDH0364664.1"/>
    <property type="molecule type" value="Genomic_DNA"/>
</dbReference>
<name>A0AA42HUS0_9BURK</name>
<dbReference type="Proteomes" id="UP001158297">
    <property type="component" value="Unassembled WGS sequence"/>
</dbReference>